<dbReference type="GeneID" id="25274889"/>
<feature type="non-terminal residue" evidence="1">
    <location>
        <position position="136"/>
    </location>
</feature>
<dbReference type="RefSeq" id="XP_013247752.1">
    <property type="nucleotide sequence ID" value="XM_013392298.1"/>
</dbReference>
<dbReference type="VEuPathDB" id="ToxoDB:EAH_00068210"/>
<gene>
    <name evidence="1" type="ORF">EAH_00068210</name>
</gene>
<proteinExistence type="predicted"/>
<dbReference type="EMBL" id="HG673087">
    <property type="protein sequence ID" value="CDI83062.1"/>
    <property type="molecule type" value="Genomic_DNA"/>
</dbReference>
<keyword evidence="2" id="KW-1185">Reference proteome</keyword>
<dbReference type="Proteomes" id="UP000018050">
    <property type="component" value="Unassembled WGS sequence"/>
</dbReference>
<evidence type="ECO:0000313" key="1">
    <source>
        <dbReference type="EMBL" id="CDI83062.1"/>
    </source>
</evidence>
<sequence>MPRSKYLISNTSVEWGERLCILGTGWLHMDLDGKSGLKHVRDFQDVCRMGSKCVICKNSVEWGERLCILGTGLPHMDLDGKIGAHAGTFQCSLVWVQEQVRDFHEVCRMGSNYAIFNNAVQSVVKAGMRLTGAADG</sequence>
<dbReference type="AlphaFoldDB" id="U6GU45"/>
<organism evidence="1 2">
    <name type="scientific">Eimeria acervulina</name>
    <name type="common">Coccidian parasite</name>
    <dbReference type="NCBI Taxonomy" id="5801"/>
    <lineage>
        <taxon>Eukaryota</taxon>
        <taxon>Sar</taxon>
        <taxon>Alveolata</taxon>
        <taxon>Apicomplexa</taxon>
        <taxon>Conoidasida</taxon>
        <taxon>Coccidia</taxon>
        <taxon>Eucoccidiorida</taxon>
        <taxon>Eimeriorina</taxon>
        <taxon>Eimeriidae</taxon>
        <taxon>Eimeria</taxon>
    </lineage>
</organism>
<reference evidence="1" key="2">
    <citation type="submission" date="2013-10" db="EMBL/GenBank/DDBJ databases">
        <authorList>
            <person name="Aslett M."/>
        </authorList>
    </citation>
    <scope>NUCLEOTIDE SEQUENCE</scope>
    <source>
        <strain evidence="1">Houghton</strain>
    </source>
</reference>
<accession>U6GU45</accession>
<evidence type="ECO:0000313" key="2">
    <source>
        <dbReference type="Proteomes" id="UP000018050"/>
    </source>
</evidence>
<name>U6GU45_EIMAC</name>
<reference evidence="1" key="1">
    <citation type="submission" date="2013-10" db="EMBL/GenBank/DDBJ databases">
        <title>Genomic analysis of the causative agents of coccidiosis in chickens.</title>
        <authorList>
            <person name="Reid A.J."/>
            <person name="Blake D."/>
            <person name="Billington K."/>
            <person name="Browne H."/>
            <person name="Dunn M."/>
            <person name="Hung S."/>
            <person name="Kawahara F."/>
            <person name="Miranda-Saavedra D."/>
            <person name="Mourier T."/>
            <person name="Nagra H."/>
            <person name="Otto T.D."/>
            <person name="Rawlings N."/>
            <person name="Sanchez A."/>
            <person name="Sanders M."/>
            <person name="Subramaniam C."/>
            <person name="Tay Y."/>
            <person name="Dear P."/>
            <person name="Doerig C."/>
            <person name="Gruber A."/>
            <person name="Parkinson J."/>
            <person name="Shirley M."/>
            <person name="Wan K.L."/>
            <person name="Berriman M."/>
            <person name="Tomley F."/>
            <person name="Pain A."/>
        </authorList>
    </citation>
    <scope>NUCLEOTIDE SEQUENCE</scope>
    <source>
        <strain evidence="1">Houghton</strain>
    </source>
</reference>
<protein>
    <submittedName>
        <fullName evidence="1">Uncharacterized protein</fullName>
    </submittedName>
</protein>